<dbReference type="Proteomes" id="UP000663829">
    <property type="component" value="Unassembled WGS sequence"/>
</dbReference>
<feature type="transmembrane region" description="Helical" evidence="1">
    <location>
        <begin position="259"/>
        <end position="279"/>
    </location>
</feature>
<dbReference type="SUPFAM" id="SSF103481">
    <property type="entry name" value="Multidrug resistance efflux transporter EmrE"/>
    <property type="match status" value="1"/>
</dbReference>
<feature type="transmembrane region" description="Helical" evidence="1">
    <location>
        <begin position="119"/>
        <end position="140"/>
    </location>
</feature>
<evidence type="ECO:0000313" key="6">
    <source>
        <dbReference type="EMBL" id="CAF4517075.1"/>
    </source>
</evidence>
<dbReference type="PANTHER" id="PTHR22911:SF137">
    <property type="entry name" value="SOLUTE CARRIER FAMILY 35 MEMBER G2-RELATED"/>
    <property type="match status" value="1"/>
</dbReference>
<keyword evidence="1" id="KW-1133">Transmembrane helix</keyword>
<feature type="domain" description="EamA" evidence="2">
    <location>
        <begin position="60"/>
        <end position="190"/>
    </location>
</feature>
<sequence>MKTLSIDTRETENIGDLKTLETNSIDDTQQPNIVVADIPLLVDPLEDQTIKKSSNINSYLGFIYSLLAAFILTLAVFITKVVKIDLLDAVLLRLIVQSIISFFYIYSKKYVIFAGTPKQKVLQIINCLLAVFSLIIFLLANRYLPLPDLTTIRYTQVIWTAIAGIIIFREKPSIPLILGSIFTVIGVTLVAQPHFLFKYTQRRVILNTTIDDYNSTMITKNSTLSNHFLGILLALSCSIILTLLIITNKTLLVYKIKPSVLLIHFTSTSLIFLTVYQLYKYYVSHNFTIRFTWQYIVASLALLLHILSSLLIQKAIKREHPGIFAITQSSEILFAIMLQNLFTQFKSNLFVLLGSALVLTSILLVGGYKFYKDKRKR</sequence>
<dbReference type="AlphaFoldDB" id="A0A816CJR9"/>
<keyword evidence="7" id="KW-1185">Reference proteome</keyword>
<evidence type="ECO:0000313" key="5">
    <source>
        <dbReference type="EMBL" id="CAF4272432.1"/>
    </source>
</evidence>
<dbReference type="OrthoDB" id="306876at2759"/>
<comment type="caution">
    <text evidence="4">The sequence shown here is derived from an EMBL/GenBank/DDBJ whole genome shotgun (WGS) entry which is preliminary data.</text>
</comment>
<dbReference type="Proteomes" id="UP000682733">
    <property type="component" value="Unassembled WGS sequence"/>
</dbReference>
<evidence type="ECO:0000259" key="2">
    <source>
        <dbReference type="Pfam" id="PF00892"/>
    </source>
</evidence>
<dbReference type="PANTHER" id="PTHR22911">
    <property type="entry name" value="ACYL-MALONYL CONDENSING ENZYME-RELATED"/>
    <property type="match status" value="1"/>
</dbReference>
<evidence type="ECO:0000256" key="1">
    <source>
        <dbReference type="SAM" id="Phobius"/>
    </source>
</evidence>
<dbReference type="EMBL" id="CAJNOK010032248">
    <property type="protein sequence ID" value="CAF1482067.1"/>
    <property type="molecule type" value="Genomic_DNA"/>
</dbReference>
<feature type="transmembrane region" description="Helical" evidence="1">
    <location>
        <begin position="227"/>
        <end position="247"/>
    </location>
</feature>
<protein>
    <recommendedName>
        <fullName evidence="2">EamA domain-containing protein</fullName>
    </recommendedName>
</protein>
<feature type="transmembrane region" description="Helical" evidence="1">
    <location>
        <begin position="176"/>
        <end position="197"/>
    </location>
</feature>
<reference evidence="4" key="1">
    <citation type="submission" date="2021-02" db="EMBL/GenBank/DDBJ databases">
        <authorList>
            <person name="Nowell W R."/>
        </authorList>
    </citation>
    <scope>NUCLEOTIDE SEQUENCE</scope>
</reference>
<feature type="transmembrane region" description="Helical" evidence="1">
    <location>
        <begin position="90"/>
        <end position="107"/>
    </location>
</feature>
<dbReference type="EMBL" id="CAJNOQ010041640">
    <property type="protein sequence ID" value="CAF1624310.1"/>
    <property type="molecule type" value="Genomic_DNA"/>
</dbReference>
<organism evidence="4 7">
    <name type="scientific">Didymodactylos carnosus</name>
    <dbReference type="NCBI Taxonomy" id="1234261"/>
    <lineage>
        <taxon>Eukaryota</taxon>
        <taxon>Metazoa</taxon>
        <taxon>Spiralia</taxon>
        <taxon>Gnathifera</taxon>
        <taxon>Rotifera</taxon>
        <taxon>Eurotatoria</taxon>
        <taxon>Bdelloidea</taxon>
        <taxon>Philodinida</taxon>
        <taxon>Philodinidae</taxon>
        <taxon>Didymodactylos</taxon>
    </lineage>
</organism>
<dbReference type="InterPro" id="IPR000620">
    <property type="entry name" value="EamA_dom"/>
</dbReference>
<name>A0A816CJR9_9BILA</name>
<dbReference type="EMBL" id="CAJOBA010054178">
    <property type="protein sequence ID" value="CAF4272432.1"/>
    <property type="molecule type" value="Genomic_DNA"/>
</dbReference>
<feature type="transmembrane region" description="Helical" evidence="1">
    <location>
        <begin position="291"/>
        <end position="311"/>
    </location>
</feature>
<evidence type="ECO:0000313" key="7">
    <source>
        <dbReference type="Proteomes" id="UP000663829"/>
    </source>
</evidence>
<feature type="transmembrane region" description="Helical" evidence="1">
    <location>
        <begin position="348"/>
        <end position="371"/>
    </location>
</feature>
<evidence type="ECO:0000313" key="3">
    <source>
        <dbReference type="EMBL" id="CAF1482067.1"/>
    </source>
</evidence>
<feature type="transmembrane region" description="Helical" evidence="1">
    <location>
        <begin position="59"/>
        <end position="78"/>
    </location>
</feature>
<keyword evidence="1" id="KW-0812">Transmembrane</keyword>
<dbReference type="Proteomes" id="UP000681722">
    <property type="component" value="Unassembled WGS sequence"/>
</dbReference>
<evidence type="ECO:0000313" key="4">
    <source>
        <dbReference type="EMBL" id="CAF1624310.1"/>
    </source>
</evidence>
<dbReference type="EMBL" id="CAJOBC010109029">
    <property type="protein sequence ID" value="CAF4517075.1"/>
    <property type="molecule type" value="Genomic_DNA"/>
</dbReference>
<feature type="transmembrane region" description="Helical" evidence="1">
    <location>
        <begin position="323"/>
        <end position="342"/>
    </location>
</feature>
<dbReference type="Pfam" id="PF00892">
    <property type="entry name" value="EamA"/>
    <property type="match status" value="1"/>
</dbReference>
<proteinExistence type="predicted"/>
<dbReference type="InterPro" id="IPR037185">
    <property type="entry name" value="EmrE-like"/>
</dbReference>
<dbReference type="Proteomes" id="UP000677228">
    <property type="component" value="Unassembled WGS sequence"/>
</dbReference>
<gene>
    <name evidence="4" type="ORF">GPM918_LOCUS43933</name>
    <name evidence="3" type="ORF">OVA965_LOCUS36113</name>
    <name evidence="6" type="ORF">SRO942_LOCUS45592</name>
    <name evidence="5" type="ORF">TMI583_LOCUS37108</name>
</gene>
<dbReference type="GO" id="GO:0016020">
    <property type="term" value="C:membrane"/>
    <property type="evidence" value="ECO:0007669"/>
    <property type="project" value="InterPro"/>
</dbReference>
<accession>A0A816CJR9</accession>
<feature type="transmembrane region" description="Helical" evidence="1">
    <location>
        <begin position="152"/>
        <end position="169"/>
    </location>
</feature>
<keyword evidence="1" id="KW-0472">Membrane</keyword>